<evidence type="ECO:0000313" key="4">
    <source>
        <dbReference type="EMBL" id="NCJ07608.1"/>
    </source>
</evidence>
<keyword evidence="2" id="KW-0812">Transmembrane</keyword>
<evidence type="ECO:0000259" key="3">
    <source>
        <dbReference type="Pfam" id="PF20434"/>
    </source>
</evidence>
<organism evidence="4 5">
    <name type="scientific">Petrachloros mirabilis ULC683</name>
    <dbReference type="NCBI Taxonomy" id="2781853"/>
    <lineage>
        <taxon>Bacteria</taxon>
        <taxon>Bacillati</taxon>
        <taxon>Cyanobacteriota</taxon>
        <taxon>Cyanophyceae</taxon>
        <taxon>Synechococcales</taxon>
        <taxon>Petrachlorosaceae</taxon>
        <taxon>Petrachloros</taxon>
        <taxon>Petrachloros mirabilis</taxon>
    </lineage>
</organism>
<proteinExistence type="predicted"/>
<gene>
    <name evidence="4" type="ORF">GS597_14040</name>
</gene>
<comment type="caution">
    <text evidence="4">The sequence shown here is derived from an EMBL/GenBank/DDBJ whole genome shotgun (WGS) entry which is preliminary data.</text>
</comment>
<dbReference type="AlphaFoldDB" id="A0A8K1ZZC5"/>
<name>A0A8K1ZZC5_9CYAN</name>
<feature type="transmembrane region" description="Helical" evidence="2">
    <location>
        <begin position="43"/>
        <end position="60"/>
    </location>
</feature>
<keyword evidence="5" id="KW-1185">Reference proteome</keyword>
<keyword evidence="2" id="KW-1133">Transmembrane helix</keyword>
<dbReference type="InterPro" id="IPR029058">
    <property type="entry name" value="AB_hydrolase_fold"/>
</dbReference>
<protein>
    <submittedName>
        <fullName evidence="4">Alpha/beta hydrolase fold domain-containing protein</fullName>
    </submittedName>
</protein>
<evidence type="ECO:0000313" key="5">
    <source>
        <dbReference type="Proteomes" id="UP000607397"/>
    </source>
</evidence>
<dbReference type="InterPro" id="IPR049492">
    <property type="entry name" value="BD-FAE-like_dom"/>
</dbReference>
<feature type="transmembrane region" description="Helical" evidence="2">
    <location>
        <begin position="67"/>
        <end position="88"/>
    </location>
</feature>
<dbReference type="GO" id="GO:0016787">
    <property type="term" value="F:hydrolase activity"/>
    <property type="evidence" value="ECO:0007669"/>
    <property type="project" value="UniProtKB-KW"/>
</dbReference>
<accession>A0A8K1ZZC5</accession>
<dbReference type="Proteomes" id="UP000607397">
    <property type="component" value="Unassembled WGS sequence"/>
</dbReference>
<dbReference type="PANTHER" id="PTHR48081">
    <property type="entry name" value="AB HYDROLASE SUPERFAMILY PROTEIN C4A8.06C"/>
    <property type="match status" value="1"/>
</dbReference>
<dbReference type="InterPro" id="IPR050300">
    <property type="entry name" value="GDXG_lipolytic_enzyme"/>
</dbReference>
<evidence type="ECO:0000256" key="2">
    <source>
        <dbReference type="SAM" id="Phobius"/>
    </source>
</evidence>
<keyword evidence="1 4" id="KW-0378">Hydrolase</keyword>
<feature type="domain" description="BD-FAE-like" evidence="3">
    <location>
        <begin position="154"/>
        <end position="349"/>
    </location>
</feature>
<sequence>MSAYWVQVLIWLLAGGSVLLSIWIVLPAPTRFLLPLGVVMPEVSPWLVALSGISLVAVLFTQSQAKLASLALVFALLLSLLPLIQFPAANARMATEMQSVLGSDYLSQIPRSLQGRMRSHSFQLQDIWGGIALAPISIERGLVFAEPDGVPLKLNVYRPTTASNYPTLVIIYGGAWQGGTPNSHETFSRYIAAQGYTVVAIDYRHAPQYLFPSQLEDVQTALTYLKLHAAALGIDLTRLALMGRSAGAQLATIAAYQQSQSLPIRAVINYYGPVDLRAGYDHPPVPDPIEARTVLKAFLGGSPDQVPDLYRQASPIHYVRPHLPPTLLVYAGRDHVVEPRFGRQLQSQLQVKGNQAVLIEVPWSEHAFDLLFNGVGNQMALYYTERFLAWALYSRFEN</sequence>
<dbReference type="Pfam" id="PF20434">
    <property type="entry name" value="BD-FAE"/>
    <property type="match status" value="1"/>
</dbReference>
<keyword evidence="2" id="KW-0472">Membrane</keyword>
<reference evidence="4" key="1">
    <citation type="submission" date="2019-12" db="EMBL/GenBank/DDBJ databases">
        <title>High-Quality draft genome sequences of three cyanobacteria isolated from the limestone walls of the Old Cathedral of Coimbra.</title>
        <authorList>
            <person name="Tiago I."/>
            <person name="Soares F."/>
            <person name="Portugal A."/>
        </authorList>
    </citation>
    <scope>NUCLEOTIDE SEQUENCE [LARGE SCALE GENOMIC DNA]</scope>
    <source>
        <strain evidence="4">C</strain>
    </source>
</reference>
<dbReference type="SUPFAM" id="SSF53474">
    <property type="entry name" value="alpha/beta-Hydrolases"/>
    <property type="match status" value="1"/>
</dbReference>
<evidence type="ECO:0000256" key="1">
    <source>
        <dbReference type="ARBA" id="ARBA00022801"/>
    </source>
</evidence>
<dbReference type="EMBL" id="WVIC01000029">
    <property type="protein sequence ID" value="NCJ07608.1"/>
    <property type="molecule type" value="Genomic_DNA"/>
</dbReference>
<dbReference type="Gene3D" id="3.40.50.1820">
    <property type="entry name" value="alpha/beta hydrolase"/>
    <property type="match status" value="1"/>
</dbReference>